<gene>
    <name evidence="7" type="primary">ompC</name>
    <name evidence="7" type="ORF">MSP8886_03822</name>
</gene>
<keyword evidence="8" id="KW-1185">Reference proteome</keyword>
<feature type="region of interest" description="Disordered" evidence="4">
    <location>
        <begin position="82"/>
        <end position="115"/>
    </location>
</feature>
<proteinExistence type="predicted"/>
<evidence type="ECO:0000259" key="6">
    <source>
        <dbReference type="Pfam" id="PF13609"/>
    </source>
</evidence>
<evidence type="ECO:0000256" key="2">
    <source>
        <dbReference type="ARBA" id="ARBA00022729"/>
    </source>
</evidence>
<dbReference type="PANTHER" id="PTHR34501">
    <property type="entry name" value="PROTEIN YDDL-RELATED"/>
    <property type="match status" value="1"/>
</dbReference>
<dbReference type="GO" id="GO:0009279">
    <property type="term" value="C:cell outer membrane"/>
    <property type="evidence" value="ECO:0007669"/>
    <property type="project" value="UniProtKB-SubCell"/>
</dbReference>
<protein>
    <submittedName>
        <fullName evidence="7">Outer membrane protein C</fullName>
    </submittedName>
</protein>
<organism evidence="7 8">
    <name type="scientific">Marinomonas spartinae</name>
    <dbReference type="NCBI Taxonomy" id="1792290"/>
    <lineage>
        <taxon>Bacteria</taxon>
        <taxon>Pseudomonadati</taxon>
        <taxon>Pseudomonadota</taxon>
        <taxon>Gammaproteobacteria</taxon>
        <taxon>Oceanospirillales</taxon>
        <taxon>Oceanospirillaceae</taxon>
        <taxon>Marinomonas</taxon>
    </lineage>
</organism>
<evidence type="ECO:0000256" key="3">
    <source>
        <dbReference type="ARBA" id="ARBA00023136"/>
    </source>
</evidence>
<dbReference type="InterPro" id="IPR023614">
    <property type="entry name" value="Porin_dom_sf"/>
</dbReference>
<feature type="domain" description="Porin" evidence="6">
    <location>
        <begin position="12"/>
        <end position="366"/>
    </location>
</feature>
<feature type="compositionally biased region" description="Basic and acidic residues" evidence="4">
    <location>
        <begin position="99"/>
        <end position="108"/>
    </location>
</feature>
<dbReference type="CDD" id="cd00342">
    <property type="entry name" value="gram_neg_porins"/>
    <property type="match status" value="1"/>
</dbReference>
<dbReference type="EMBL" id="FLOB01000014">
    <property type="protein sequence ID" value="SBS36724.1"/>
    <property type="molecule type" value="Genomic_DNA"/>
</dbReference>
<dbReference type="AlphaFoldDB" id="A0A1A8TQP9"/>
<evidence type="ECO:0000256" key="1">
    <source>
        <dbReference type="ARBA" id="ARBA00004571"/>
    </source>
</evidence>
<dbReference type="Proteomes" id="UP000092544">
    <property type="component" value="Unassembled WGS sequence"/>
</dbReference>
<dbReference type="InterPro" id="IPR033900">
    <property type="entry name" value="Gram_neg_porin_domain"/>
</dbReference>
<dbReference type="SUPFAM" id="SSF56935">
    <property type="entry name" value="Porins"/>
    <property type="match status" value="1"/>
</dbReference>
<evidence type="ECO:0000256" key="5">
    <source>
        <dbReference type="SAM" id="SignalP"/>
    </source>
</evidence>
<feature type="compositionally biased region" description="Low complexity" evidence="4">
    <location>
        <begin position="82"/>
        <end position="96"/>
    </location>
</feature>
<dbReference type="PANTHER" id="PTHR34501:SF2">
    <property type="entry name" value="OUTER MEMBRANE PORIN F-RELATED"/>
    <property type="match status" value="1"/>
</dbReference>
<evidence type="ECO:0000313" key="8">
    <source>
        <dbReference type="Proteomes" id="UP000092544"/>
    </source>
</evidence>
<dbReference type="Gene3D" id="2.40.160.10">
    <property type="entry name" value="Porin"/>
    <property type="match status" value="1"/>
</dbReference>
<comment type="subcellular location">
    <subcellularLocation>
        <location evidence="1">Cell outer membrane</location>
        <topology evidence="1">Multi-pass membrane protein</topology>
    </subcellularLocation>
</comment>
<dbReference type="Pfam" id="PF13609">
    <property type="entry name" value="Porin_4"/>
    <property type="match status" value="1"/>
</dbReference>
<dbReference type="GO" id="GO:0015288">
    <property type="term" value="F:porin activity"/>
    <property type="evidence" value="ECO:0007669"/>
    <property type="project" value="InterPro"/>
</dbReference>
<dbReference type="InterPro" id="IPR050298">
    <property type="entry name" value="Gram-neg_bact_OMP"/>
</dbReference>
<evidence type="ECO:0000313" key="7">
    <source>
        <dbReference type="EMBL" id="SBS36724.1"/>
    </source>
</evidence>
<sequence length="380" mass="40558">MKKAIFTLATPLLLAATAANAASIIKTDNSSLDIFGRAKFTAKNDSVKGSSAGLSSRFGVKGEIKDENGNSAFFRTGWNMASSTDSSASNNTKTTSVADPDKPTDKNKRNNVLTSSGGNNISARYQFVGLGFEGIGKFTFGQNDTPFYTLVTSATDIFQYGGLEASAGTYGYNFAPNQALYSNTFGRLTVQASYQFKTTEGGDSKNGDILDVFSAGLTSANFKTQNNAYSAAASYALTDALNLRAGYAFQTFTNKATKSNYGLAADYTVGNLYFAGVYTHNKEDDGQNKASRNGYEVAASYNMDKYTFTTGYAYGTQDSDVATTPNPNGGKPTQNDDIAYAKAFKLGVTYHVFSNVKTIAQITHNTSGSNTYLGGLNYTF</sequence>
<accession>A0A1A8TQP9</accession>
<keyword evidence="3" id="KW-0472">Membrane</keyword>
<dbReference type="RefSeq" id="WP_067019611.1">
    <property type="nucleotide sequence ID" value="NZ_FLOB01000014.1"/>
</dbReference>
<feature type="chain" id="PRO_5008379225" evidence="5">
    <location>
        <begin position="22"/>
        <end position="380"/>
    </location>
</feature>
<feature type="signal peptide" evidence="5">
    <location>
        <begin position="1"/>
        <end position="21"/>
    </location>
</feature>
<evidence type="ECO:0000256" key="4">
    <source>
        <dbReference type="SAM" id="MobiDB-lite"/>
    </source>
</evidence>
<reference evidence="7 8" key="1">
    <citation type="submission" date="2016-06" db="EMBL/GenBank/DDBJ databases">
        <authorList>
            <person name="Kjaerup R.B."/>
            <person name="Dalgaard T.S."/>
            <person name="Juul-Madsen H.R."/>
        </authorList>
    </citation>
    <scope>NUCLEOTIDE SEQUENCE [LARGE SCALE GENOMIC DNA]</scope>
    <source>
        <strain evidence="7 8">CECT 8886</strain>
    </source>
</reference>
<name>A0A1A8TQP9_9GAMM</name>
<keyword evidence="2 5" id="KW-0732">Signal</keyword>
<dbReference type="STRING" id="1792290.MSP8886_03822"/>